<dbReference type="STRING" id="743718.Isova_1174"/>
<dbReference type="RefSeq" id="WP_013838336.1">
    <property type="nucleotide sequence ID" value="NC_015588.1"/>
</dbReference>
<sequence>MTETEPGLRERKKRARADAIVDAAQRLVLERGLDAVTVEQIADEVGISPRTFFNYFDSKDDAVLGHRALDVDPAVVDAFVGGGPTGEFLRDVEAFAVAMIGGFASSPDRVARTFALVESDPRLLARHVTWLEAHRAEVAALFERRHAARPLPADAELCSMALFLVLRAAGERWERGGRVGAVADHVRAAVAQLAAIARA</sequence>
<dbReference type="PANTHER" id="PTHR30055:SF234">
    <property type="entry name" value="HTH-TYPE TRANSCRIPTIONAL REGULATOR BETI"/>
    <property type="match status" value="1"/>
</dbReference>
<evidence type="ECO:0000313" key="6">
    <source>
        <dbReference type="EMBL" id="AEG43944.1"/>
    </source>
</evidence>
<gene>
    <name evidence="6" type="ordered locus">Isova_1174</name>
</gene>
<dbReference type="InterPro" id="IPR009057">
    <property type="entry name" value="Homeodomain-like_sf"/>
</dbReference>
<evidence type="ECO:0000256" key="1">
    <source>
        <dbReference type="ARBA" id="ARBA00023015"/>
    </source>
</evidence>
<protein>
    <submittedName>
        <fullName evidence="6">Regulatory protein TetR</fullName>
    </submittedName>
</protein>
<dbReference type="Proteomes" id="UP000009236">
    <property type="component" value="Chromosome"/>
</dbReference>
<evidence type="ECO:0000259" key="5">
    <source>
        <dbReference type="PROSITE" id="PS50977"/>
    </source>
</evidence>
<accession>F6FRU3</accession>
<keyword evidence="2 4" id="KW-0238">DNA-binding</keyword>
<dbReference type="eggNOG" id="COG1309">
    <property type="taxonomic scope" value="Bacteria"/>
</dbReference>
<dbReference type="EMBL" id="CP002810">
    <property type="protein sequence ID" value="AEG43944.1"/>
    <property type="molecule type" value="Genomic_DNA"/>
</dbReference>
<dbReference type="InterPro" id="IPR001647">
    <property type="entry name" value="HTH_TetR"/>
</dbReference>
<keyword evidence="7" id="KW-1185">Reference proteome</keyword>
<dbReference type="KEGG" id="iva:Isova_1174"/>
<keyword evidence="3" id="KW-0804">Transcription</keyword>
<name>F6FRU3_ISOV2</name>
<dbReference type="PROSITE" id="PS50977">
    <property type="entry name" value="HTH_TETR_2"/>
    <property type="match status" value="1"/>
</dbReference>
<proteinExistence type="predicted"/>
<dbReference type="Pfam" id="PF00440">
    <property type="entry name" value="TetR_N"/>
    <property type="match status" value="1"/>
</dbReference>
<dbReference type="PANTHER" id="PTHR30055">
    <property type="entry name" value="HTH-TYPE TRANSCRIPTIONAL REGULATOR RUTR"/>
    <property type="match status" value="1"/>
</dbReference>
<dbReference type="GO" id="GO:0003700">
    <property type="term" value="F:DNA-binding transcription factor activity"/>
    <property type="evidence" value="ECO:0007669"/>
    <property type="project" value="TreeGrafter"/>
</dbReference>
<dbReference type="SUPFAM" id="SSF46689">
    <property type="entry name" value="Homeodomain-like"/>
    <property type="match status" value="1"/>
</dbReference>
<dbReference type="InterPro" id="IPR050109">
    <property type="entry name" value="HTH-type_TetR-like_transc_reg"/>
</dbReference>
<dbReference type="GO" id="GO:0000976">
    <property type="term" value="F:transcription cis-regulatory region binding"/>
    <property type="evidence" value="ECO:0007669"/>
    <property type="project" value="TreeGrafter"/>
</dbReference>
<dbReference type="PROSITE" id="PS01081">
    <property type="entry name" value="HTH_TETR_1"/>
    <property type="match status" value="1"/>
</dbReference>
<evidence type="ECO:0000313" key="7">
    <source>
        <dbReference type="Proteomes" id="UP000009236"/>
    </source>
</evidence>
<dbReference type="HOGENOM" id="CLU_069356_2_3_11"/>
<evidence type="ECO:0000256" key="4">
    <source>
        <dbReference type="PROSITE-ProRule" id="PRU00335"/>
    </source>
</evidence>
<dbReference type="Gene3D" id="1.10.357.10">
    <property type="entry name" value="Tetracycline Repressor, domain 2"/>
    <property type="match status" value="1"/>
</dbReference>
<evidence type="ECO:0000256" key="3">
    <source>
        <dbReference type="ARBA" id="ARBA00023163"/>
    </source>
</evidence>
<feature type="domain" description="HTH tetR-type" evidence="5">
    <location>
        <begin position="14"/>
        <end position="74"/>
    </location>
</feature>
<keyword evidence="1" id="KW-0805">Transcription regulation</keyword>
<dbReference type="PRINTS" id="PR00455">
    <property type="entry name" value="HTHTETR"/>
</dbReference>
<reference evidence="6 7" key="1">
    <citation type="submission" date="2011-05" db="EMBL/GenBank/DDBJ databases">
        <title>Complete sequence of Isoptericola variabilis 225.</title>
        <authorList>
            <consortium name="US DOE Joint Genome Institute"/>
            <person name="Lucas S."/>
            <person name="Han J."/>
            <person name="Lapidus A."/>
            <person name="Cheng J.-F."/>
            <person name="Goodwin L."/>
            <person name="Pitluck S."/>
            <person name="Peters L."/>
            <person name="Mikhailova N."/>
            <person name="Zeytun A."/>
            <person name="Han C."/>
            <person name="Tapia R."/>
            <person name="Land M."/>
            <person name="Hauser L."/>
            <person name="Kyrpides N."/>
            <person name="Ivanova N."/>
            <person name="Pagani I."/>
            <person name="Siebers A."/>
            <person name="Allgaier M."/>
            <person name="Thelen M."/>
            <person name="Hugenholtz P."/>
            <person name="Gladden J."/>
            <person name="Woyke T."/>
        </authorList>
    </citation>
    <scope>NUCLEOTIDE SEQUENCE [LARGE SCALE GENOMIC DNA]</scope>
    <source>
        <strain evidence="7">225</strain>
    </source>
</reference>
<organism evidence="7">
    <name type="scientific">Isoptericola variabilis (strain 225)</name>
    <dbReference type="NCBI Taxonomy" id="743718"/>
    <lineage>
        <taxon>Bacteria</taxon>
        <taxon>Bacillati</taxon>
        <taxon>Actinomycetota</taxon>
        <taxon>Actinomycetes</taxon>
        <taxon>Micrococcales</taxon>
        <taxon>Promicromonosporaceae</taxon>
        <taxon>Isoptericola</taxon>
    </lineage>
</organism>
<dbReference type="Gene3D" id="1.10.10.60">
    <property type="entry name" value="Homeodomain-like"/>
    <property type="match status" value="1"/>
</dbReference>
<dbReference type="InterPro" id="IPR023772">
    <property type="entry name" value="DNA-bd_HTH_TetR-type_CS"/>
</dbReference>
<evidence type="ECO:0000256" key="2">
    <source>
        <dbReference type="ARBA" id="ARBA00023125"/>
    </source>
</evidence>
<dbReference type="AlphaFoldDB" id="F6FRU3"/>
<feature type="DNA-binding region" description="H-T-H motif" evidence="4">
    <location>
        <begin position="37"/>
        <end position="56"/>
    </location>
</feature>